<evidence type="ECO:0000313" key="7">
    <source>
        <dbReference type="Proteomes" id="UP001626550"/>
    </source>
</evidence>
<comment type="subcellular location">
    <subcellularLocation>
        <location evidence="1">Cytoplasm</location>
        <location evidence="1">P-body</location>
    </subcellularLocation>
</comment>
<dbReference type="Pfam" id="PF04078">
    <property type="entry name" value="Rcd1"/>
    <property type="match status" value="1"/>
</dbReference>
<comment type="caution">
    <text evidence="6">The sequence shown here is derived from an EMBL/GenBank/DDBJ whole genome shotgun (WGS) entry which is preliminary data.</text>
</comment>
<evidence type="ECO:0000256" key="5">
    <source>
        <dbReference type="SAM" id="MobiDB-lite"/>
    </source>
</evidence>
<dbReference type="InterPro" id="IPR011989">
    <property type="entry name" value="ARM-like"/>
</dbReference>
<feature type="region of interest" description="Disordered" evidence="5">
    <location>
        <begin position="302"/>
        <end position="345"/>
    </location>
</feature>
<dbReference type="Gene3D" id="1.25.10.10">
    <property type="entry name" value="Leucine-rich Repeat Variant"/>
    <property type="match status" value="1"/>
</dbReference>
<evidence type="ECO:0000313" key="6">
    <source>
        <dbReference type="EMBL" id="KAL3320767.1"/>
    </source>
</evidence>
<protein>
    <recommendedName>
        <fullName evidence="3">CCR4-NOT transcription complex subunit 9</fullName>
    </recommendedName>
    <alternativeName>
        <fullName evidence="4">Cell differentiation protein RQCD1 homolog</fullName>
    </alternativeName>
</protein>
<evidence type="ECO:0000256" key="4">
    <source>
        <dbReference type="ARBA" id="ARBA00030283"/>
    </source>
</evidence>
<dbReference type="GO" id="GO:0000932">
    <property type="term" value="C:P-body"/>
    <property type="evidence" value="ECO:0007669"/>
    <property type="project" value="UniProtKB-SubCell"/>
</dbReference>
<proteinExistence type="inferred from homology"/>
<dbReference type="PANTHER" id="PTHR12262">
    <property type="entry name" value="CCR4-NOT TRANSCRIPTION COMPLEX SUBUNIT 9"/>
    <property type="match status" value="1"/>
</dbReference>
<comment type="similarity">
    <text evidence="2">Belongs to the CNOT9 family.</text>
</comment>
<evidence type="ECO:0000256" key="2">
    <source>
        <dbReference type="ARBA" id="ARBA00006385"/>
    </source>
</evidence>
<sequence length="345" mass="38726">MESVYQSIKDLNKVELREEALKELSKKREGVTELAPLLWHSPGAIAALLQEIYSYRIHDFDLNHGFEELLIKGLKSYNYDPIEFEAYLGNLRKNNFYFKAVQSNRVCNALALLQVLAAHHETRTQFLHANIPFYLYPFLNTNNQSRPFEYLRLTSLGVIGTLVKTDEPDVIAFLLSSGIIPHCLTIMEHGSELSRTVATFIMEKLLLDDYGLQYICQTFERFKHVASILTAVVNHLAREPSGRLLKHVVRCYLRLSDHANARTQLSTMLPASLLDNTFQNFLDKDPSTKRWLSMAMRTILGGPGNADAQPHSGMDLPHGNMSINLPDSRPGSIPGGANLSGGGSN</sequence>
<dbReference type="SUPFAM" id="SSF48371">
    <property type="entry name" value="ARM repeat"/>
    <property type="match status" value="1"/>
</dbReference>
<dbReference type="AlphaFoldDB" id="A0ABD2QNP9"/>
<accession>A0ABD2QNP9</accession>
<reference evidence="6 7" key="1">
    <citation type="submission" date="2024-11" db="EMBL/GenBank/DDBJ databases">
        <title>Adaptive evolution of stress response genes in parasites aligns with host niche diversity.</title>
        <authorList>
            <person name="Hahn C."/>
            <person name="Resl P."/>
        </authorList>
    </citation>
    <scope>NUCLEOTIDE SEQUENCE [LARGE SCALE GENOMIC DNA]</scope>
    <source>
        <strain evidence="6">EGGRZ-B1_66</strain>
        <tissue evidence="6">Body</tissue>
    </source>
</reference>
<organism evidence="6 7">
    <name type="scientific">Cichlidogyrus casuarinus</name>
    <dbReference type="NCBI Taxonomy" id="1844966"/>
    <lineage>
        <taxon>Eukaryota</taxon>
        <taxon>Metazoa</taxon>
        <taxon>Spiralia</taxon>
        <taxon>Lophotrochozoa</taxon>
        <taxon>Platyhelminthes</taxon>
        <taxon>Monogenea</taxon>
        <taxon>Monopisthocotylea</taxon>
        <taxon>Dactylogyridea</taxon>
        <taxon>Ancyrocephalidae</taxon>
        <taxon>Cichlidogyrus</taxon>
    </lineage>
</organism>
<dbReference type="Proteomes" id="UP001626550">
    <property type="component" value="Unassembled WGS sequence"/>
</dbReference>
<name>A0ABD2QNP9_9PLAT</name>
<keyword evidence="7" id="KW-1185">Reference proteome</keyword>
<gene>
    <name evidence="6" type="primary">ST7_1</name>
    <name evidence="6" type="ORF">Ciccas_000557</name>
</gene>
<evidence type="ECO:0000256" key="1">
    <source>
        <dbReference type="ARBA" id="ARBA00004201"/>
    </source>
</evidence>
<dbReference type="InterPro" id="IPR016024">
    <property type="entry name" value="ARM-type_fold"/>
</dbReference>
<dbReference type="EMBL" id="JBJKFK010000031">
    <property type="protein sequence ID" value="KAL3320767.1"/>
    <property type="molecule type" value="Genomic_DNA"/>
</dbReference>
<evidence type="ECO:0000256" key="3">
    <source>
        <dbReference type="ARBA" id="ARBA00014171"/>
    </source>
</evidence>
<dbReference type="InterPro" id="IPR007216">
    <property type="entry name" value="CNOT9"/>
</dbReference>